<dbReference type="Pfam" id="PF12893">
    <property type="entry name" value="Lumazine_bd_2"/>
    <property type="match status" value="1"/>
</dbReference>
<name>A0ABW5BMH7_9PROT</name>
<accession>A0ABW5BMH7</accession>
<reference evidence="2" key="1">
    <citation type="journal article" date="2019" name="Int. J. Syst. Evol. Microbiol.">
        <title>The Global Catalogue of Microorganisms (GCM) 10K type strain sequencing project: providing services to taxonomists for standard genome sequencing and annotation.</title>
        <authorList>
            <consortium name="The Broad Institute Genomics Platform"/>
            <consortium name="The Broad Institute Genome Sequencing Center for Infectious Disease"/>
            <person name="Wu L."/>
            <person name="Ma J."/>
        </authorList>
    </citation>
    <scope>NUCLEOTIDE SEQUENCE [LARGE SCALE GENOMIC DNA]</scope>
    <source>
        <strain evidence="2">CGMCC 4.7192</strain>
    </source>
</reference>
<proteinExistence type="predicted"/>
<dbReference type="Proteomes" id="UP001597294">
    <property type="component" value="Unassembled WGS sequence"/>
</dbReference>
<dbReference type="EMBL" id="JBHUII010000004">
    <property type="protein sequence ID" value="MFD2206125.1"/>
    <property type="molecule type" value="Genomic_DNA"/>
</dbReference>
<gene>
    <name evidence="1" type="ORF">ACFSKO_10895</name>
</gene>
<organism evidence="1 2">
    <name type="scientific">Kiloniella antarctica</name>
    <dbReference type="NCBI Taxonomy" id="1550907"/>
    <lineage>
        <taxon>Bacteria</taxon>
        <taxon>Pseudomonadati</taxon>
        <taxon>Pseudomonadota</taxon>
        <taxon>Alphaproteobacteria</taxon>
        <taxon>Rhodospirillales</taxon>
        <taxon>Kiloniellaceae</taxon>
        <taxon>Kiloniella</taxon>
    </lineage>
</organism>
<comment type="caution">
    <text evidence="1">The sequence shown here is derived from an EMBL/GenBank/DDBJ whole genome shotgun (WGS) entry which is preliminary data.</text>
</comment>
<keyword evidence="2" id="KW-1185">Reference proteome</keyword>
<protein>
    <submittedName>
        <fullName evidence="1">Nuclear transport factor 2 family protein</fullName>
    </submittedName>
</protein>
<evidence type="ECO:0000313" key="2">
    <source>
        <dbReference type="Proteomes" id="UP001597294"/>
    </source>
</evidence>
<dbReference type="SUPFAM" id="SSF54427">
    <property type="entry name" value="NTF2-like"/>
    <property type="match status" value="1"/>
</dbReference>
<evidence type="ECO:0000313" key="1">
    <source>
        <dbReference type="EMBL" id="MFD2206125.1"/>
    </source>
</evidence>
<dbReference type="InterPro" id="IPR032710">
    <property type="entry name" value="NTF2-like_dom_sf"/>
</dbReference>
<dbReference type="InterPro" id="IPR039437">
    <property type="entry name" value="FrzH/put_lumazine-bd"/>
</dbReference>
<dbReference type="Gene3D" id="3.10.450.50">
    <property type="match status" value="1"/>
</dbReference>
<dbReference type="RefSeq" id="WP_380251397.1">
    <property type="nucleotide sequence ID" value="NZ_JBHUII010000004.1"/>
</dbReference>
<sequence>MMPIHQNMHDIMEVLEAYFEGLYQADSKILTTVFHPDARYVNATDGDYMNYAMTEYFAKVSLRTPPASTGQIREDVINSIQFGGDHMAFVKATMTMMGRDYLDFLTLIYDDNRWQIISKVFSYVPKL</sequence>